<feature type="region of interest" description="Disordered" evidence="1">
    <location>
        <begin position="105"/>
        <end position="125"/>
    </location>
</feature>
<evidence type="ECO:0000256" key="2">
    <source>
        <dbReference type="SAM" id="Phobius"/>
    </source>
</evidence>
<feature type="transmembrane region" description="Helical" evidence="2">
    <location>
        <begin position="64"/>
        <end position="85"/>
    </location>
</feature>
<accession>A0AAW1NX69</accession>
<keyword evidence="2" id="KW-0472">Membrane</keyword>
<proteinExistence type="predicted"/>
<reference evidence="3 4" key="1">
    <citation type="journal article" date="2024" name="Nat. Commun.">
        <title>Phylogenomics reveals the evolutionary origins of lichenization in chlorophyte algae.</title>
        <authorList>
            <person name="Puginier C."/>
            <person name="Libourel C."/>
            <person name="Otte J."/>
            <person name="Skaloud P."/>
            <person name="Haon M."/>
            <person name="Grisel S."/>
            <person name="Petersen M."/>
            <person name="Berrin J.G."/>
            <person name="Delaux P.M."/>
            <person name="Dal Grande F."/>
            <person name="Keller J."/>
        </authorList>
    </citation>
    <scope>NUCLEOTIDE SEQUENCE [LARGE SCALE GENOMIC DNA]</scope>
    <source>
        <strain evidence="3 4">SAG 2036</strain>
    </source>
</reference>
<keyword evidence="2" id="KW-1133">Transmembrane helix</keyword>
<feature type="compositionally biased region" description="Basic and acidic residues" evidence="1">
    <location>
        <begin position="115"/>
        <end position="125"/>
    </location>
</feature>
<dbReference type="EMBL" id="JALJOQ010000091">
    <property type="protein sequence ID" value="KAK9799345.1"/>
    <property type="molecule type" value="Genomic_DNA"/>
</dbReference>
<name>A0AAW1NX69_9CHLO</name>
<dbReference type="Proteomes" id="UP001465755">
    <property type="component" value="Unassembled WGS sequence"/>
</dbReference>
<evidence type="ECO:0000256" key="1">
    <source>
        <dbReference type="SAM" id="MobiDB-lite"/>
    </source>
</evidence>
<evidence type="ECO:0000313" key="4">
    <source>
        <dbReference type="Proteomes" id="UP001465755"/>
    </source>
</evidence>
<dbReference type="AlphaFoldDB" id="A0AAW1NX69"/>
<keyword evidence="2" id="KW-0812">Transmembrane</keyword>
<sequence length="125" mass="12841">MPEQRDDETVKVSLGAASVAAITALLVGAAGSAAVHLTRTSKALKEEGIDAQARARAVPTAAKALLAATGSTVLAGSIAALAFYYSPLQAKDVIDIATIRKAFEGAKQQQARGADQPDRRTQGSH</sequence>
<evidence type="ECO:0000313" key="3">
    <source>
        <dbReference type="EMBL" id="KAK9799345.1"/>
    </source>
</evidence>
<organism evidence="3 4">
    <name type="scientific">Symbiochloris irregularis</name>
    <dbReference type="NCBI Taxonomy" id="706552"/>
    <lineage>
        <taxon>Eukaryota</taxon>
        <taxon>Viridiplantae</taxon>
        <taxon>Chlorophyta</taxon>
        <taxon>core chlorophytes</taxon>
        <taxon>Trebouxiophyceae</taxon>
        <taxon>Trebouxiales</taxon>
        <taxon>Trebouxiaceae</taxon>
        <taxon>Symbiochloris</taxon>
    </lineage>
</organism>
<gene>
    <name evidence="3" type="ORF">WJX73_008303</name>
</gene>
<keyword evidence="4" id="KW-1185">Reference proteome</keyword>
<protein>
    <submittedName>
        <fullName evidence="3">Uncharacterized protein</fullName>
    </submittedName>
</protein>
<feature type="transmembrane region" description="Helical" evidence="2">
    <location>
        <begin position="12"/>
        <end position="35"/>
    </location>
</feature>
<comment type="caution">
    <text evidence="3">The sequence shown here is derived from an EMBL/GenBank/DDBJ whole genome shotgun (WGS) entry which is preliminary data.</text>
</comment>